<protein>
    <submittedName>
        <fullName evidence="2">Uncharacterized protein</fullName>
    </submittedName>
</protein>
<evidence type="ECO:0000256" key="1">
    <source>
        <dbReference type="SAM" id="MobiDB-lite"/>
    </source>
</evidence>
<accession>A0A833Z3X0</accession>
<feature type="compositionally biased region" description="Basic and acidic residues" evidence="1">
    <location>
        <begin position="99"/>
        <end position="120"/>
    </location>
</feature>
<dbReference type="AlphaFoldDB" id="A0A833Z3X0"/>
<dbReference type="Proteomes" id="UP000664940">
    <property type="component" value="Unassembled WGS sequence"/>
</dbReference>
<reference evidence="2 3" key="1">
    <citation type="journal article" date="2020" name="Nature">
        <title>Six reference-quality genomes reveal evolution of bat adaptations.</title>
        <authorList>
            <person name="Jebb D."/>
            <person name="Huang Z."/>
            <person name="Pippel M."/>
            <person name="Hughes G.M."/>
            <person name="Lavrichenko K."/>
            <person name="Devanna P."/>
            <person name="Winkler S."/>
            <person name="Jermiin L.S."/>
            <person name="Skirmuntt E.C."/>
            <person name="Katzourakis A."/>
            <person name="Burkitt-Gray L."/>
            <person name="Ray D.A."/>
            <person name="Sullivan K.A.M."/>
            <person name="Roscito J.G."/>
            <person name="Kirilenko B.M."/>
            <person name="Davalos L.M."/>
            <person name="Corthals A.P."/>
            <person name="Power M.L."/>
            <person name="Jones G."/>
            <person name="Ransome R.D."/>
            <person name="Dechmann D.K.N."/>
            <person name="Locatelli A.G."/>
            <person name="Puechmaille S.J."/>
            <person name="Fedrigo O."/>
            <person name="Jarvis E.D."/>
            <person name="Hiller M."/>
            <person name="Vernes S.C."/>
            <person name="Myers E.W."/>
            <person name="Teeling E.C."/>
        </authorList>
    </citation>
    <scope>NUCLEOTIDE SEQUENCE [LARGE SCALE GENOMIC DNA]</scope>
    <source>
        <strain evidence="2">Bat1K_MPI-CBG_1</strain>
    </source>
</reference>
<organism evidence="2 3">
    <name type="scientific">Phyllostomus discolor</name>
    <name type="common">pale spear-nosed bat</name>
    <dbReference type="NCBI Taxonomy" id="89673"/>
    <lineage>
        <taxon>Eukaryota</taxon>
        <taxon>Metazoa</taxon>
        <taxon>Chordata</taxon>
        <taxon>Craniata</taxon>
        <taxon>Vertebrata</taxon>
        <taxon>Euteleostomi</taxon>
        <taxon>Mammalia</taxon>
        <taxon>Eutheria</taxon>
        <taxon>Laurasiatheria</taxon>
        <taxon>Chiroptera</taxon>
        <taxon>Yangochiroptera</taxon>
        <taxon>Phyllostomidae</taxon>
        <taxon>Phyllostominae</taxon>
        <taxon>Phyllostomus</taxon>
    </lineage>
</organism>
<feature type="region of interest" description="Disordered" evidence="1">
    <location>
        <begin position="90"/>
        <end position="155"/>
    </location>
</feature>
<gene>
    <name evidence="2" type="ORF">HJG60_008184</name>
</gene>
<evidence type="ECO:0000313" key="3">
    <source>
        <dbReference type="Proteomes" id="UP000664940"/>
    </source>
</evidence>
<name>A0A833Z3X0_9CHIR</name>
<sequence length="155" mass="17384">MWTTHSIVCDCVRAPPCARMRLQHKVWGRILRERAGGGERSRGRRERWAAAGGAAWKAREQGPACAGRTAQGTQGVCHTLFSNTRNRCRTHRTHRKCNSGRELDESREKGREGRGRERQTHPAQTHVQTRGLTHLHGPTAGLTGPRVTLQHEVDT</sequence>
<evidence type="ECO:0000313" key="2">
    <source>
        <dbReference type="EMBL" id="KAF6088332.1"/>
    </source>
</evidence>
<feature type="compositionally biased region" description="Polar residues" evidence="1">
    <location>
        <begin position="121"/>
        <end position="131"/>
    </location>
</feature>
<comment type="caution">
    <text evidence="2">The sequence shown here is derived from an EMBL/GenBank/DDBJ whole genome shotgun (WGS) entry which is preliminary data.</text>
</comment>
<proteinExistence type="predicted"/>
<dbReference type="EMBL" id="JABVXQ010000010">
    <property type="protein sequence ID" value="KAF6088332.1"/>
    <property type="molecule type" value="Genomic_DNA"/>
</dbReference>